<dbReference type="EMBL" id="CP063196">
    <property type="protein sequence ID" value="UOE19793.1"/>
    <property type="molecule type" value="Genomic_DNA"/>
</dbReference>
<accession>A0AA97M441</accession>
<dbReference type="KEGG" id="thao:NI17_000550"/>
<gene>
    <name evidence="1" type="ORF">NI17_000550</name>
</gene>
<organism evidence="1 2">
    <name type="scientific">Thermobifida halotolerans</name>
    <dbReference type="NCBI Taxonomy" id="483545"/>
    <lineage>
        <taxon>Bacteria</taxon>
        <taxon>Bacillati</taxon>
        <taxon>Actinomycetota</taxon>
        <taxon>Actinomycetes</taxon>
        <taxon>Streptosporangiales</taxon>
        <taxon>Nocardiopsidaceae</taxon>
        <taxon>Thermobifida</taxon>
    </lineage>
</organism>
<keyword evidence="2" id="KW-1185">Reference proteome</keyword>
<evidence type="ECO:0000313" key="2">
    <source>
        <dbReference type="Proteomes" id="UP000265719"/>
    </source>
</evidence>
<dbReference type="AlphaFoldDB" id="A0AA97M441"/>
<reference evidence="1" key="1">
    <citation type="submission" date="2020-10" db="EMBL/GenBank/DDBJ databases">
        <title>De novo genome project of the cellulose decomposer Thermobifida halotolerans type strain.</title>
        <authorList>
            <person name="Nagy I."/>
            <person name="Horvath B."/>
            <person name="Kukolya J."/>
            <person name="Nagy I."/>
            <person name="Orsini M."/>
        </authorList>
    </citation>
    <scope>NUCLEOTIDE SEQUENCE</scope>
    <source>
        <strain evidence="1">DSM 44931</strain>
    </source>
</reference>
<evidence type="ECO:0000313" key="1">
    <source>
        <dbReference type="EMBL" id="UOE19793.1"/>
    </source>
</evidence>
<sequence>MAELVTSGRFSDVPGYRTVLSMCADKQDLDNRPAAPRMALEHAAELQDAGVTNIAFEHRFTDPDTGQTQDIDVVAFGPDGEPSHGYELKDVLSINGIDKRAKEANQQFDNINQGALTERIIIIDCHQPVDNFPEAKQRKLERFAERSGTTFRIRFEDGFVTIPDKNIFP</sequence>
<name>A0AA97M441_9ACTN</name>
<proteinExistence type="predicted"/>
<protein>
    <submittedName>
        <fullName evidence="1">Uncharacterized protein</fullName>
    </submittedName>
</protein>
<dbReference type="RefSeq" id="WP_147416915.1">
    <property type="nucleotide sequence ID" value="NZ_CP063196.1"/>
</dbReference>
<dbReference type="Proteomes" id="UP000265719">
    <property type="component" value="Chromosome"/>
</dbReference>